<dbReference type="Proteomes" id="UP000242414">
    <property type="component" value="Unassembled WGS sequence"/>
</dbReference>
<protein>
    <submittedName>
        <fullName evidence="2">Uncharacterized protein</fullName>
    </submittedName>
</protein>
<dbReference type="AlphaFoldDB" id="A0A1X0R2W5"/>
<name>A0A1X0R2W5_RHIZD</name>
<evidence type="ECO:0000313" key="2">
    <source>
        <dbReference type="EMBL" id="ORE06278.1"/>
    </source>
</evidence>
<proteinExistence type="predicted"/>
<reference evidence="2" key="1">
    <citation type="journal article" date="2016" name="Proc. Natl. Acad. Sci. U.S.A.">
        <title>Lipid metabolic changes in an early divergent fungus govern the establishment of a mutualistic symbiosis with endobacteria.</title>
        <authorList>
            <person name="Lastovetsky O.A."/>
            <person name="Gaspar M.L."/>
            <person name="Mondo S.J."/>
            <person name="LaButti K.M."/>
            <person name="Sandor L."/>
            <person name="Grigoriev I.V."/>
            <person name="Henry S.A."/>
            <person name="Pawlowska T.E."/>
        </authorList>
    </citation>
    <scope>NUCLEOTIDE SEQUENCE [LARGE SCALE GENOMIC DNA]</scope>
    <source>
        <strain evidence="2">ATCC 52814</strain>
    </source>
</reference>
<evidence type="ECO:0000256" key="1">
    <source>
        <dbReference type="SAM" id="MobiDB-lite"/>
    </source>
</evidence>
<dbReference type="VEuPathDB" id="FungiDB:BCV72DRAFT_256404"/>
<accession>A0A1X0R2W5</accession>
<feature type="region of interest" description="Disordered" evidence="1">
    <location>
        <begin position="62"/>
        <end position="83"/>
    </location>
</feature>
<gene>
    <name evidence="2" type="ORF">BCV72DRAFT_256404</name>
</gene>
<dbReference type="EMBL" id="KV921926">
    <property type="protein sequence ID" value="ORE06278.1"/>
    <property type="molecule type" value="Genomic_DNA"/>
</dbReference>
<dbReference type="OrthoDB" id="2377025at2759"/>
<sequence length="103" mass="12496">MNENLKDNIELLSYAKLAEYDQTRIDLSIRKYVLITNLLRGPKEDLLEQHWFDTCLNELTREEEQQQQQQQQQQNDKMQDKPNVQLYYNFNHRNGFLVYTSNL</sequence>
<organism evidence="2">
    <name type="scientific">Rhizopus microsporus var. microsporus</name>
    <dbReference type="NCBI Taxonomy" id="86635"/>
    <lineage>
        <taxon>Eukaryota</taxon>
        <taxon>Fungi</taxon>
        <taxon>Fungi incertae sedis</taxon>
        <taxon>Mucoromycota</taxon>
        <taxon>Mucoromycotina</taxon>
        <taxon>Mucoromycetes</taxon>
        <taxon>Mucorales</taxon>
        <taxon>Mucorineae</taxon>
        <taxon>Rhizopodaceae</taxon>
        <taxon>Rhizopus</taxon>
    </lineage>
</organism>